<gene>
    <name evidence="1" type="ORF">LCGC14_1073860</name>
</gene>
<evidence type="ECO:0000313" key="1">
    <source>
        <dbReference type="EMBL" id="KKN06780.1"/>
    </source>
</evidence>
<name>A0A0F9MHD6_9ZZZZ</name>
<sequence length="137" mass="14126">MSDAKEKGIMLLSSTSVTMGTNANGTKQILYTVPSGKDCVVTEVIIRNPSGTLAGCNDVDFGTGAACATLNFLNNETGIIDVVATDDFMRLVTSSDDFKVIDGSAAAAVDREFGIQIIAGATAAAATATIDVFGYIF</sequence>
<reference evidence="1" key="1">
    <citation type="journal article" date="2015" name="Nature">
        <title>Complex archaea that bridge the gap between prokaryotes and eukaryotes.</title>
        <authorList>
            <person name="Spang A."/>
            <person name="Saw J.H."/>
            <person name="Jorgensen S.L."/>
            <person name="Zaremba-Niedzwiedzka K."/>
            <person name="Martijn J."/>
            <person name="Lind A.E."/>
            <person name="van Eijk R."/>
            <person name="Schleper C."/>
            <person name="Guy L."/>
            <person name="Ettema T.J."/>
        </authorList>
    </citation>
    <scope>NUCLEOTIDE SEQUENCE</scope>
</reference>
<accession>A0A0F9MHD6</accession>
<protein>
    <submittedName>
        <fullName evidence="1">Uncharacterized protein</fullName>
    </submittedName>
</protein>
<comment type="caution">
    <text evidence="1">The sequence shown here is derived from an EMBL/GenBank/DDBJ whole genome shotgun (WGS) entry which is preliminary data.</text>
</comment>
<proteinExistence type="predicted"/>
<organism evidence="1">
    <name type="scientific">marine sediment metagenome</name>
    <dbReference type="NCBI Taxonomy" id="412755"/>
    <lineage>
        <taxon>unclassified sequences</taxon>
        <taxon>metagenomes</taxon>
        <taxon>ecological metagenomes</taxon>
    </lineage>
</organism>
<dbReference type="EMBL" id="LAZR01004646">
    <property type="protein sequence ID" value="KKN06780.1"/>
    <property type="molecule type" value="Genomic_DNA"/>
</dbReference>
<dbReference type="AlphaFoldDB" id="A0A0F9MHD6"/>